<keyword evidence="3" id="KW-1185">Reference proteome</keyword>
<proteinExistence type="predicted"/>
<evidence type="ECO:0000256" key="1">
    <source>
        <dbReference type="SAM" id="MobiDB-lite"/>
    </source>
</evidence>
<evidence type="ECO:0000313" key="2">
    <source>
        <dbReference type="EMBL" id="WAQ94065.1"/>
    </source>
</evidence>
<gene>
    <name evidence="2" type="ORF">MAR_006536</name>
</gene>
<dbReference type="EMBL" id="CP111012">
    <property type="protein sequence ID" value="WAQ94065.1"/>
    <property type="molecule type" value="Genomic_DNA"/>
</dbReference>
<reference evidence="2" key="1">
    <citation type="submission" date="2022-11" db="EMBL/GenBank/DDBJ databases">
        <title>Centuries of genome instability and evolution in soft-shell clam transmissible cancer (bioRxiv).</title>
        <authorList>
            <person name="Hart S.F.M."/>
            <person name="Yonemitsu M.A."/>
            <person name="Giersch R.M."/>
            <person name="Beal B.F."/>
            <person name="Arriagada G."/>
            <person name="Davis B.W."/>
            <person name="Ostrander E.A."/>
            <person name="Goff S.P."/>
            <person name="Metzger M.J."/>
        </authorList>
    </citation>
    <scope>NUCLEOTIDE SEQUENCE</scope>
    <source>
        <strain evidence="2">MELC-2E11</strain>
        <tissue evidence="2">Siphon/mantle</tissue>
    </source>
</reference>
<sequence length="120" mass="13436">MSQEQKNKRLKKILNDNGRDNPNVIISRDGSRTAIKTPTAGKKTHQVKRKRVETSRTPSRTPSTCNKSCKSAERIYLGSKRYLVNVALVYCHDMLDVVSCGRVLFNAEVSPVDVYIAGIL</sequence>
<feature type="non-terminal residue" evidence="2">
    <location>
        <position position="120"/>
    </location>
</feature>
<accession>A0ABY7DBH7</accession>
<feature type="compositionally biased region" description="Basic residues" evidence="1">
    <location>
        <begin position="42"/>
        <end position="51"/>
    </location>
</feature>
<evidence type="ECO:0000313" key="3">
    <source>
        <dbReference type="Proteomes" id="UP001164746"/>
    </source>
</evidence>
<name>A0ABY7DBH7_MYAAR</name>
<organism evidence="2 3">
    <name type="scientific">Mya arenaria</name>
    <name type="common">Soft-shell clam</name>
    <dbReference type="NCBI Taxonomy" id="6604"/>
    <lineage>
        <taxon>Eukaryota</taxon>
        <taxon>Metazoa</taxon>
        <taxon>Spiralia</taxon>
        <taxon>Lophotrochozoa</taxon>
        <taxon>Mollusca</taxon>
        <taxon>Bivalvia</taxon>
        <taxon>Autobranchia</taxon>
        <taxon>Heteroconchia</taxon>
        <taxon>Euheterodonta</taxon>
        <taxon>Imparidentia</taxon>
        <taxon>Neoheterodontei</taxon>
        <taxon>Myida</taxon>
        <taxon>Myoidea</taxon>
        <taxon>Myidae</taxon>
        <taxon>Mya</taxon>
    </lineage>
</organism>
<protein>
    <submittedName>
        <fullName evidence="2">Uncharacterized protein</fullName>
    </submittedName>
</protein>
<dbReference type="Proteomes" id="UP001164746">
    <property type="component" value="Chromosome 1"/>
</dbReference>
<feature type="compositionally biased region" description="Low complexity" evidence="1">
    <location>
        <begin position="55"/>
        <end position="64"/>
    </location>
</feature>
<feature type="region of interest" description="Disordered" evidence="1">
    <location>
        <begin position="1"/>
        <end position="67"/>
    </location>
</feature>